<dbReference type="PROSITE" id="PS50259">
    <property type="entry name" value="G_PROTEIN_RECEP_F3_4"/>
    <property type="match status" value="1"/>
</dbReference>
<evidence type="ECO:0000256" key="1">
    <source>
        <dbReference type="ARBA" id="ARBA00004651"/>
    </source>
</evidence>
<dbReference type="FunFam" id="3.40.50.2300:FF:000063">
    <property type="entry name" value="Gamma-aminobutyric acid type B receptor subunit"/>
    <property type="match status" value="1"/>
</dbReference>
<gene>
    <name evidence="15" type="ORF">LSTR_LSTR002263</name>
</gene>
<dbReference type="Pfam" id="PF01094">
    <property type="entry name" value="ANF_receptor"/>
    <property type="match status" value="1"/>
</dbReference>
<evidence type="ECO:0000313" key="16">
    <source>
        <dbReference type="Proteomes" id="UP000291343"/>
    </source>
</evidence>
<dbReference type="InParanoid" id="A0A482XFY2"/>
<sequence>MRCRRFVVVQVLILLLFPIVVHPHSSSTTPSSLTFAFDERHLSQCACDFSAVAANVTTRHEVSPGDSFERDKQSSERIYRGSRVDGGRVTILGLFELTDAAGRRPEGRSELQAANLAVQHVNQRRVLGNLTLGMITNDTKCDPGIGVDRYFHALYTRPWKRMPILLGSACSEVTESLAKVVPYWNMVQVSFGSTSPALSDREEYPLFFRTAAPDSSHNPARIAFVRRFGWHTLTALSQNEDEYSLAINDLVTELERANITCQATITFSDSDYMDQLKLLKDLDTRIIIGSFSSKVAPKIFCEAYHLGMYGADYVWIIQGQGGGLDESEPWWKSAATQRRSSSSCSHNQLLDAVESMILVSSHYTAVDGNPTISGMSNDEFLKSVSRPLSQFAHQTYDAVWAIALALRGAGYHLANYDYSRADMARCFACRLGRLQFLGASGPVKFDGADRVGITAFYQVQGGKARTLALYDSSTDHLNFGCPSCVAVKWPSGQVPIAQRVFKLRIVTIHHAAFFIISCLASVGITLAIVFLAFNLHFRRLKYIKLSSPKLNNMAVVGCILVYAAVILLGLDHATLPSKSAFPTVCTARVYLLSAGFSLAFGSMFTKTYRVHRIFTRSSSGVVKNKDTQLISLICVLLLIDGLVVTLWVVFDPMERHLRNLSLEISATDRSVVYQPQVVRSRVRLRFYVSISEV</sequence>
<evidence type="ECO:0000256" key="3">
    <source>
        <dbReference type="ARBA" id="ARBA00022692"/>
    </source>
</evidence>
<evidence type="ECO:0000256" key="7">
    <source>
        <dbReference type="ARBA" id="ARBA00023136"/>
    </source>
</evidence>
<dbReference type="CDD" id="cd06366">
    <property type="entry name" value="PBP1_GABAb_receptor"/>
    <property type="match status" value="1"/>
</dbReference>
<feature type="transmembrane region" description="Helical" evidence="12">
    <location>
        <begin position="629"/>
        <end position="650"/>
    </location>
</feature>
<dbReference type="InterPro" id="IPR028082">
    <property type="entry name" value="Peripla_BP_I"/>
</dbReference>
<feature type="signal peptide" evidence="13">
    <location>
        <begin position="1"/>
        <end position="23"/>
    </location>
</feature>
<dbReference type="Proteomes" id="UP000291343">
    <property type="component" value="Unassembled WGS sequence"/>
</dbReference>
<dbReference type="InterPro" id="IPR017978">
    <property type="entry name" value="GPCR_3_C"/>
</dbReference>
<evidence type="ECO:0000256" key="11">
    <source>
        <dbReference type="ARBA" id="ARBA00073785"/>
    </source>
</evidence>
<dbReference type="Gene3D" id="3.40.50.2300">
    <property type="match status" value="2"/>
</dbReference>
<feature type="chain" id="PRO_5019763591" description="Gamma-aminobutyric acid type B receptor subunit 2" evidence="13">
    <location>
        <begin position="24"/>
        <end position="693"/>
    </location>
</feature>
<comment type="subcellular location">
    <subcellularLocation>
        <location evidence="1">Cell membrane</location>
        <topology evidence="1">Multi-pass membrane protein</topology>
    </subcellularLocation>
</comment>
<keyword evidence="2" id="KW-1003">Cell membrane</keyword>
<dbReference type="EMBL" id="QKKF02010496">
    <property type="protein sequence ID" value="RZF44490.1"/>
    <property type="molecule type" value="Genomic_DNA"/>
</dbReference>
<accession>A0A482XFY2</accession>
<keyword evidence="16" id="KW-1185">Reference proteome</keyword>
<organism evidence="15 16">
    <name type="scientific">Laodelphax striatellus</name>
    <name type="common">Small brown planthopper</name>
    <name type="synonym">Delphax striatella</name>
    <dbReference type="NCBI Taxonomy" id="195883"/>
    <lineage>
        <taxon>Eukaryota</taxon>
        <taxon>Metazoa</taxon>
        <taxon>Ecdysozoa</taxon>
        <taxon>Arthropoda</taxon>
        <taxon>Hexapoda</taxon>
        <taxon>Insecta</taxon>
        <taxon>Pterygota</taxon>
        <taxon>Neoptera</taxon>
        <taxon>Paraneoptera</taxon>
        <taxon>Hemiptera</taxon>
        <taxon>Auchenorrhyncha</taxon>
        <taxon>Fulgoroidea</taxon>
        <taxon>Delphacidae</taxon>
        <taxon>Criomorphinae</taxon>
        <taxon>Laodelphax</taxon>
    </lineage>
</organism>
<keyword evidence="9" id="KW-0325">Glycoprotein</keyword>
<dbReference type="Pfam" id="PF00003">
    <property type="entry name" value="7tm_3"/>
    <property type="match status" value="1"/>
</dbReference>
<dbReference type="PANTHER" id="PTHR10519:SF46">
    <property type="entry name" value="METABOTROPIC GABA-B RECEPTOR SUBTYPE 3, ISOFORM A"/>
    <property type="match status" value="1"/>
</dbReference>
<feature type="domain" description="G-protein coupled receptors family 3 profile" evidence="14">
    <location>
        <begin position="582"/>
        <end position="652"/>
    </location>
</feature>
<dbReference type="PANTHER" id="PTHR10519">
    <property type="entry name" value="GABA-B RECEPTOR"/>
    <property type="match status" value="1"/>
</dbReference>
<dbReference type="GO" id="GO:0038039">
    <property type="term" value="C:G protein-coupled receptor heterodimeric complex"/>
    <property type="evidence" value="ECO:0007669"/>
    <property type="project" value="TreeGrafter"/>
</dbReference>
<evidence type="ECO:0000256" key="2">
    <source>
        <dbReference type="ARBA" id="ARBA00022475"/>
    </source>
</evidence>
<comment type="caution">
    <text evidence="15">The sequence shown here is derived from an EMBL/GenBank/DDBJ whole genome shotgun (WGS) entry which is preliminary data.</text>
</comment>
<proteinExistence type="predicted"/>
<dbReference type="GO" id="GO:0007214">
    <property type="term" value="P:gamma-aminobutyric acid signaling pathway"/>
    <property type="evidence" value="ECO:0007669"/>
    <property type="project" value="TreeGrafter"/>
</dbReference>
<dbReference type="STRING" id="195883.A0A482XFY2"/>
<keyword evidence="8" id="KW-0675">Receptor</keyword>
<evidence type="ECO:0000256" key="12">
    <source>
        <dbReference type="SAM" id="Phobius"/>
    </source>
</evidence>
<feature type="transmembrane region" description="Helical" evidence="12">
    <location>
        <begin position="553"/>
        <end position="570"/>
    </location>
</feature>
<evidence type="ECO:0000256" key="5">
    <source>
        <dbReference type="ARBA" id="ARBA00022989"/>
    </source>
</evidence>
<feature type="transmembrane region" description="Helical" evidence="12">
    <location>
        <begin position="590"/>
        <end position="608"/>
    </location>
</feature>
<evidence type="ECO:0000313" key="15">
    <source>
        <dbReference type="EMBL" id="RZF44490.1"/>
    </source>
</evidence>
<evidence type="ECO:0000256" key="10">
    <source>
        <dbReference type="ARBA" id="ARBA00023224"/>
    </source>
</evidence>
<evidence type="ECO:0000259" key="14">
    <source>
        <dbReference type="PROSITE" id="PS50259"/>
    </source>
</evidence>
<dbReference type="PRINTS" id="PR01176">
    <property type="entry name" value="GABABRECEPTR"/>
</dbReference>
<evidence type="ECO:0000256" key="13">
    <source>
        <dbReference type="SAM" id="SignalP"/>
    </source>
</evidence>
<keyword evidence="4 13" id="KW-0732">Signal</keyword>
<dbReference type="InterPro" id="IPR001828">
    <property type="entry name" value="ANF_lig-bd_rcpt"/>
</dbReference>
<dbReference type="SMR" id="A0A482XFY2"/>
<protein>
    <recommendedName>
        <fullName evidence="11">Gamma-aminobutyric acid type B receptor subunit 2</fullName>
    </recommendedName>
</protein>
<dbReference type="AlphaFoldDB" id="A0A482XFY2"/>
<reference evidence="15 16" key="1">
    <citation type="journal article" date="2017" name="Gigascience">
        <title>Genome sequence of the small brown planthopper, Laodelphax striatellus.</title>
        <authorList>
            <person name="Zhu J."/>
            <person name="Jiang F."/>
            <person name="Wang X."/>
            <person name="Yang P."/>
            <person name="Bao Y."/>
            <person name="Zhao W."/>
            <person name="Wang W."/>
            <person name="Lu H."/>
            <person name="Wang Q."/>
            <person name="Cui N."/>
            <person name="Li J."/>
            <person name="Chen X."/>
            <person name="Luo L."/>
            <person name="Yu J."/>
            <person name="Kang L."/>
            <person name="Cui F."/>
        </authorList>
    </citation>
    <scope>NUCLEOTIDE SEQUENCE [LARGE SCALE GENOMIC DNA]</scope>
    <source>
        <strain evidence="15">Lst14</strain>
    </source>
</reference>
<dbReference type="OrthoDB" id="411630at2759"/>
<dbReference type="SUPFAM" id="SSF53822">
    <property type="entry name" value="Periplasmic binding protein-like I"/>
    <property type="match status" value="1"/>
</dbReference>
<dbReference type="PRINTS" id="PR01177">
    <property type="entry name" value="GABAB1RECPTR"/>
</dbReference>
<evidence type="ECO:0000256" key="4">
    <source>
        <dbReference type="ARBA" id="ARBA00022729"/>
    </source>
</evidence>
<dbReference type="CDD" id="cd15047">
    <property type="entry name" value="7tmC_GABA-B-like"/>
    <property type="match status" value="1"/>
</dbReference>
<name>A0A482XFY2_LAOST</name>
<keyword evidence="7 12" id="KW-0472">Membrane</keyword>
<keyword evidence="10" id="KW-0807">Transducer</keyword>
<dbReference type="GO" id="GO:0004965">
    <property type="term" value="F:G protein-coupled GABA receptor activity"/>
    <property type="evidence" value="ECO:0007669"/>
    <property type="project" value="InterPro"/>
</dbReference>
<evidence type="ECO:0000256" key="8">
    <source>
        <dbReference type="ARBA" id="ARBA00023170"/>
    </source>
</evidence>
<dbReference type="InterPro" id="IPR002455">
    <property type="entry name" value="GPCR3_GABA-B"/>
</dbReference>
<keyword evidence="6" id="KW-0297">G-protein coupled receptor</keyword>
<evidence type="ECO:0000256" key="6">
    <source>
        <dbReference type="ARBA" id="ARBA00023040"/>
    </source>
</evidence>
<dbReference type="FunFam" id="3.40.50.2300:FF:000751">
    <property type="match status" value="1"/>
</dbReference>
<keyword evidence="5 12" id="KW-1133">Transmembrane helix</keyword>
<feature type="transmembrane region" description="Helical" evidence="12">
    <location>
        <begin position="511"/>
        <end position="533"/>
    </location>
</feature>
<keyword evidence="3 12" id="KW-0812">Transmembrane</keyword>
<evidence type="ECO:0000256" key="9">
    <source>
        <dbReference type="ARBA" id="ARBA00023180"/>
    </source>
</evidence>